<dbReference type="AlphaFoldDB" id="A0A0F5YJG3"/>
<dbReference type="Proteomes" id="UP000033607">
    <property type="component" value="Unassembled WGS sequence"/>
</dbReference>
<evidence type="ECO:0000313" key="1">
    <source>
        <dbReference type="EMBL" id="KKD38792.1"/>
    </source>
</evidence>
<dbReference type="InterPro" id="IPR024305">
    <property type="entry name" value="ssDNA-bd_DdrB-like"/>
</dbReference>
<dbReference type="EMBL" id="LATL02000353">
    <property type="protein sequence ID" value="KKD38792.1"/>
    <property type="molecule type" value="Genomic_DNA"/>
</dbReference>
<name>A0A0F5YJG3_9CYAN</name>
<dbReference type="Pfam" id="PF12747">
    <property type="entry name" value="DdrB"/>
    <property type="match status" value="1"/>
</dbReference>
<sequence>MAVSLDKLATSSMLSTDSKAPAYQVDIKSFPKFDWDSIGATVVECDRDGVSIVRWGGRDFKRRAKQNAVWFSRSLGEGENGRVEYEVLVRFKPTQPVEPIDHKVRQFYQS</sequence>
<accession>A0A0F5YJG3</accession>
<reference evidence="1 2" key="1">
    <citation type="submission" date="2015-06" db="EMBL/GenBank/DDBJ databases">
        <title>Draft genome assembly of filamentous brackish cyanobacterium Limnoraphis robusta strain CS-951.</title>
        <authorList>
            <person name="Willis A."/>
            <person name="Parks M."/>
            <person name="Burford M.A."/>
        </authorList>
    </citation>
    <scope>NUCLEOTIDE SEQUENCE [LARGE SCALE GENOMIC DNA]</scope>
    <source>
        <strain evidence="1 2">CS-951</strain>
    </source>
</reference>
<organism evidence="1 2">
    <name type="scientific">Limnoraphis robusta CS-951</name>
    <dbReference type="NCBI Taxonomy" id="1637645"/>
    <lineage>
        <taxon>Bacteria</taxon>
        <taxon>Bacillati</taxon>
        <taxon>Cyanobacteriota</taxon>
        <taxon>Cyanophyceae</taxon>
        <taxon>Oscillatoriophycideae</taxon>
        <taxon>Oscillatoriales</taxon>
        <taxon>Sirenicapillariaceae</taxon>
        <taxon>Limnoraphis</taxon>
    </lineage>
</organism>
<comment type="caution">
    <text evidence="1">The sequence shown here is derived from an EMBL/GenBank/DDBJ whole genome shotgun (WGS) entry which is preliminary data.</text>
</comment>
<evidence type="ECO:0000313" key="2">
    <source>
        <dbReference type="Proteomes" id="UP000033607"/>
    </source>
</evidence>
<gene>
    <name evidence="1" type="ORF">WN50_07010</name>
</gene>
<protein>
    <submittedName>
        <fullName evidence="1">Uncharacterized protein</fullName>
    </submittedName>
</protein>
<proteinExistence type="predicted"/>